<sequence length="543" mass="62859">MAEEGKRRERTTTELELEVERLEATNLNLKLRVSQLEEALEEAALSEPSSLSATPVKSKVARLPEDGDRLRAIESEWLKVQKLHEEVFQLRAELELGKLPSEERNGALEGELHVARSNAKEMQRQKEEAEEKLRRSQELNKRAEETIRVQARELEDLSRQVQSSHDSTADRALLLDRIGKLEEALRNKLEKRKKKVKLWKTRAANIERHAFTSKVVLRLEAEAKTLRQRIEELQAQSQEYKREMDMLTICNPGNSLSFSFLPPPDQTQGDEAEQEDRKKRSSRRKRSARDDSLQLVETLATRMAQVLTREEERATEKLEQGHEEEERMRVVAELQLKVSELESFLARKEDVLRATTDELSLCKSKLARARQHNVANKGSLKLWEDMLNRGQEEPVDKPRAPQVSRVRMGAEREEIDLRKRVGQLELECAKYLELLSQQGRLVEIEGEETGRRHVDLLLLESRMHRRDHLLQAIDHNMRELLHSIARRGEKLPAGLLGDVKEEEQEEDSFERLEARLEETCAYLSLVPSDCRKSSSCGRRPCPR</sequence>
<evidence type="ECO:0000313" key="4">
    <source>
        <dbReference type="EnsemblProtists" id="EKX32971"/>
    </source>
</evidence>
<reference evidence="3 5" key="1">
    <citation type="journal article" date="2012" name="Nature">
        <title>Algal genomes reveal evolutionary mosaicism and the fate of nucleomorphs.</title>
        <authorList>
            <consortium name="DOE Joint Genome Institute"/>
            <person name="Curtis B.A."/>
            <person name="Tanifuji G."/>
            <person name="Burki F."/>
            <person name="Gruber A."/>
            <person name="Irimia M."/>
            <person name="Maruyama S."/>
            <person name="Arias M.C."/>
            <person name="Ball S.G."/>
            <person name="Gile G.H."/>
            <person name="Hirakawa Y."/>
            <person name="Hopkins J.F."/>
            <person name="Kuo A."/>
            <person name="Rensing S.A."/>
            <person name="Schmutz J."/>
            <person name="Symeonidi A."/>
            <person name="Elias M."/>
            <person name="Eveleigh R.J."/>
            <person name="Herman E.K."/>
            <person name="Klute M.J."/>
            <person name="Nakayama T."/>
            <person name="Obornik M."/>
            <person name="Reyes-Prieto A."/>
            <person name="Armbrust E.V."/>
            <person name="Aves S.J."/>
            <person name="Beiko R.G."/>
            <person name="Coutinho P."/>
            <person name="Dacks J.B."/>
            <person name="Durnford D.G."/>
            <person name="Fast N.M."/>
            <person name="Green B.R."/>
            <person name="Grisdale C.J."/>
            <person name="Hempel F."/>
            <person name="Henrissat B."/>
            <person name="Hoppner M.P."/>
            <person name="Ishida K."/>
            <person name="Kim E."/>
            <person name="Koreny L."/>
            <person name="Kroth P.G."/>
            <person name="Liu Y."/>
            <person name="Malik S.B."/>
            <person name="Maier U.G."/>
            <person name="McRose D."/>
            <person name="Mock T."/>
            <person name="Neilson J.A."/>
            <person name="Onodera N.T."/>
            <person name="Poole A.M."/>
            <person name="Pritham E.J."/>
            <person name="Richards T.A."/>
            <person name="Rocap G."/>
            <person name="Roy S.W."/>
            <person name="Sarai C."/>
            <person name="Schaack S."/>
            <person name="Shirato S."/>
            <person name="Slamovits C.H."/>
            <person name="Spencer D.F."/>
            <person name="Suzuki S."/>
            <person name="Worden A.Z."/>
            <person name="Zauner S."/>
            <person name="Barry K."/>
            <person name="Bell C."/>
            <person name="Bharti A.K."/>
            <person name="Crow J.A."/>
            <person name="Grimwood J."/>
            <person name="Kramer R."/>
            <person name="Lindquist E."/>
            <person name="Lucas S."/>
            <person name="Salamov A."/>
            <person name="McFadden G.I."/>
            <person name="Lane C.E."/>
            <person name="Keeling P.J."/>
            <person name="Gray M.W."/>
            <person name="Grigoriev I.V."/>
            <person name="Archibald J.M."/>
        </authorList>
    </citation>
    <scope>NUCLEOTIDE SEQUENCE</scope>
    <source>
        <strain evidence="3 5">CCMP2712</strain>
    </source>
</reference>
<evidence type="ECO:0000256" key="2">
    <source>
        <dbReference type="SAM" id="MobiDB-lite"/>
    </source>
</evidence>
<dbReference type="RefSeq" id="XP_005819951.1">
    <property type="nucleotide sequence ID" value="XM_005819894.1"/>
</dbReference>
<evidence type="ECO:0000313" key="5">
    <source>
        <dbReference type="Proteomes" id="UP000011087"/>
    </source>
</evidence>
<feature type="coiled-coil region" evidence="1">
    <location>
        <begin position="12"/>
        <end position="46"/>
    </location>
</feature>
<accession>L1I9P0</accession>
<gene>
    <name evidence="3" type="ORF">GUITHDRAFT_120849</name>
</gene>
<reference evidence="5" key="2">
    <citation type="submission" date="2012-11" db="EMBL/GenBank/DDBJ databases">
        <authorList>
            <person name="Kuo A."/>
            <person name="Curtis B.A."/>
            <person name="Tanifuji G."/>
            <person name="Burki F."/>
            <person name="Gruber A."/>
            <person name="Irimia M."/>
            <person name="Maruyama S."/>
            <person name="Arias M.C."/>
            <person name="Ball S.G."/>
            <person name="Gile G.H."/>
            <person name="Hirakawa Y."/>
            <person name="Hopkins J.F."/>
            <person name="Rensing S.A."/>
            <person name="Schmutz J."/>
            <person name="Symeonidi A."/>
            <person name="Elias M."/>
            <person name="Eveleigh R.J."/>
            <person name="Herman E.K."/>
            <person name="Klute M.J."/>
            <person name="Nakayama T."/>
            <person name="Obornik M."/>
            <person name="Reyes-Prieto A."/>
            <person name="Armbrust E.V."/>
            <person name="Aves S.J."/>
            <person name="Beiko R.G."/>
            <person name="Coutinho P."/>
            <person name="Dacks J.B."/>
            <person name="Durnford D.G."/>
            <person name="Fast N.M."/>
            <person name="Green B.R."/>
            <person name="Grisdale C."/>
            <person name="Hempe F."/>
            <person name="Henrissat B."/>
            <person name="Hoppner M.P."/>
            <person name="Ishida K.-I."/>
            <person name="Kim E."/>
            <person name="Koreny L."/>
            <person name="Kroth P.G."/>
            <person name="Liu Y."/>
            <person name="Malik S.-B."/>
            <person name="Maier U.G."/>
            <person name="McRose D."/>
            <person name="Mock T."/>
            <person name="Neilson J.A."/>
            <person name="Onodera N.T."/>
            <person name="Poole A.M."/>
            <person name="Pritham E.J."/>
            <person name="Richards T.A."/>
            <person name="Rocap G."/>
            <person name="Roy S.W."/>
            <person name="Sarai C."/>
            <person name="Schaack S."/>
            <person name="Shirato S."/>
            <person name="Slamovits C.H."/>
            <person name="Spencer D.F."/>
            <person name="Suzuki S."/>
            <person name="Worden A.Z."/>
            <person name="Zauner S."/>
            <person name="Barry K."/>
            <person name="Bell C."/>
            <person name="Bharti A.K."/>
            <person name="Crow J.A."/>
            <person name="Grimwood J."/>
            <person name="Kramer R."/>
            <person name="Lindquist E."/>
            <person name="Lucas S."/>
            <person name="Salamov A."/>
            <person name="McFadden G.I."/>
            <person name="Lane C.E."/>
            <person name="Keeling P.J."/>
            <person name="Gray M.W."/>
            <person name="Grigoriev I.V."/>
            <person name="Archibald J.M."/>
        </authorList>
    </citation>
    <scope>NUCLEOTIDE SEQUENCE</scope>
    <source>
        <strain evidence="5">CCMP2712</strain>
    </source>
</reference>
<name>L1I9P0_GUITC</name>
<organism evidence="3">
    <name type="scientific">Guillardia theta (strain CCMP2712)</name>
    <name type="common">Cryptophyte</name>
    <dbReference type="NCBI Taxonomy" id="905079"/>
    <lineage>
        <taxon>Eukaryota</taxon>
        <taxon>Cryptophyceae</taxon>
        <taxon>Pyrenomonadales</taxon>
        <taxon>Geminigeraceae</taxon>
        <taxon>Guillardia</taxon>
    </lineage>
</organism>
<dbReference type="KEGG" id="gtt:GUITHDRAFT_120849"/>
<dbReference type="PaxDb" id="55529-EKX32971"/>
<dbReference type="EMBL" id="JH993162">
    <property type="protein sequence ID" value="EKX32971.1"/>
    <property type="molecule type" value="Genomic_DNA"/>
</dbReference>
<evidence type="ECO:0000256" key="1">
    <source>
        <dbReference type="SAM" id="Coils"/>
    </source>
</evidence>
<keyword evidence="5" id="KW-1185">Reference proteome</keyword>
<feature type="coiled-coil region" evidence="1">
    <location>
        <begin position="216"/>
        <end position="250"/>
    </location>
</feature>
<keyword evidence="1" id="KW-0175">Coiled coil</keyword>
<dbReference type="AlphaFoldDB" id="L1I9P0"/>
<evidence type="ECO:0000313" key="3">
    <source>
        <dbReference type="EMBL" id="EKX32971.1"/>
    </source>
</evidence>
<feature type="region of interest" description="Disordered" evidence="2">
    <location>
        <begin position="255"/>
        <end position="292"/>
    </location>
</feature>
<proteinExistence type="predicted"/>
<dbReference type="EnsemblProtists" id="EKX32971">
    <property type="protein sequence ID" value="EKX32971"/>
    <property type="gene ID" value="GUITHDRAFT_120849"/>
</dbReference>
<reference evidence="4" key="3">
    <citation type="submission" date="2015-06" db="UniProtKB">
        <authorList>
            <consortium name="EnsemblProtists"/>
        </authorList>
    </citation>
    <scope>IDENTIFICATION</scope>
</reference>
<protein>
    <submittedName>
        <fullName evidence="3 4">Uncharacterized protein</fullName>
    </submittedName>
</protein>
<feature type="region of interest" description="Disordered" evidence="2">
    <location>
        <begin position="117"/>
        <end position="140"/>
    </location>
</feature>
<dbReference type="GeneID" id="17289706"/>
<dbReference type="HOGENOM" id="CLU_501996_0_0_1"/>
<dbReference type="Proteomes" id="UP000011087">
    <property type="component" value="Unassembled WGS sequence"/>
</dbReference>